<reference evidence="1" key="1">
    <citation type="submission" date="2023-06" db="EMBL/GenBank/DDBJ databases">
        <authorList>
            <consortium name="Lawrence Berkeley National Laboratory"/>
            <person name="Ahrendt S."/>
            <person name="Sahu N."/>
            <person name="Indic B."/>
            <person name="Wong-Bajracharya J."/>
            <person name="Merenyi Z."/>
            <person name="Ke H.-M."/>
            <person name="Monk M."/>
            <person name="Kocsube S."/>
            <person name="Drula E."/>
            <person name="Lipzen A."/>
            <person name="Balint B."/>
            <person name="Henrissat B."/>
            <person name="Andreopoulos B."/>
            <person name="Martin F.M."/>
            <person name="Harder C.B."/>
            <person name="Rigling D."/>
            <person name="Ford K.L."/>
            <person name="Foster G.D."/>
            <person name="Pangilinan J."/>
            <person name="Papanicolaou A."/>
            <person name="Barry K."/>
            <person name="LaButti K."/>
            <person name="Viragh M."/>
            <person name="Koriabine M."/>
            <person name="Yan M."/>
            <person name="Riley R."/>
            <person name="Champramary S."/>
            <person name="Plett K.L."/>
            <person name="Tsai I.J."/>
            <person name="Slot J."/>
            <person name="Sipos G."/>
            <person name="Plett J."/>
            <person name="Nagy L.G."/>
            <person name="Grigoriev I.V."/>
        </authorList>
    </citation>
    <scope>NUCLEOTIDE SEQUENCE</scope>
    <source>
        <strain evidence="1">HWK02</strain>
    </source>
</reference>
<evidence type="ECO:0000313" key="2">
    <source>
        <dbReference type="Proteomes" id="UP001175228"/>
    </source>
</evidence>
<dbReference type="SUPFAM" id="SSF81383">
    <property type="entry name" value="F-box domain"/>
    <property type="match status" value="1"/>
</dbReference>
<sequence length="541" mass="61548">MKPPYSDTEMFSYDCREEQQSHSNVSLPSLRKLCSDNISLNSEGDVELKELIYALRRSLQQNCNEIHFHRHALERLEQRRQHLQTLLDQSSAFLSPIRTMPTEILSLIFDYLCSNIGFSNRARPIVLASVCYRWRSIAVSYPSIWTCINTSRHSPRMDERTRNFLQLYLDRSQDMPIRIHASDFPSGSPDSTLLSTLAAHAHRWSRATLSLTPDGYNTLFRALKGKSLTLLRKFSLYGPSLDDIPAAFPCDALMTACNLDSLTFQKATKYPENLGLPLEKIRILNLIDYDDPALILRCIAQTINLRHIRITATSDCQLESRGLLPEVVVATEALHLSLRMGNFSGDLFEKVLSILSAPALQHLKLALPLPEECPTKCSPKLDDIFRLKPISEFIVRSGCRLRSLRVENVNVHENDLIQVLENTPTITTLVLHELHPGVNSPTPRVLTPRRWITDKLLRHLTVTPNVPVTLPRLKHLDILLSCRISEIEEDLLLRMAVSRTNPDLPKGARLKKLYLASKKGVKSYPWLSGGRIRLHKLPKRS</sequence>
<dbReference type="Proteomes" id="UP001175228">
    <property type="component" value="Unassembled WGS sequence"/>
</dbReference>
<dbReference type="AlphaFoldDB" id="A0AA39URJ5"/>
<evidence type="ECO:0000313" key="1">
    <source>
        <dbReference type="EMBL" id="KAK0499813.1"/>
    </source>
</evidence>
<dbReference type="EMBL" id="JAUEPU010000009">
    <property type="protein sequence ID" value="KAK0499813.1"/>
    <property type="molecule type" value="Genomic_DNA"/>
</dbReference>
<comment type="caution">
    <text evidence="1">The sequence shown here is derived from an EMBL/GenBank/DDBJ whole genome shotgun (WGS) entry which is preliminary data.</text>
</comment>
<dbReference type="PANTHER" id="PTHR38926:SF5">
    <property type="entry name" value="F-BOX AND LEUCINE-RICH REPEAT PROTEIN 6"/>
    <property type="match status" value="1"/>
</dbReference>
<evidence type="ECO:0008006" key="3">
    <source>
        <dbReference type="Google" id="ProtNLM"/>
    </source>
</evidence>
<dbReference type="SUPFAM" id="SSF52047">
    <property type="entry name" value="RNI-like"/>
    <property type="match status" value="1"/>
</dbReference>
<keyword evidence="2" id="KW-1185">Reference proteome</keyword>
<name>A0AA39URJ5_9AGAR</name>
<dbReference type="InterPro" id="IPR036047">
    <property type="entry name" value="F-box-like_dom_sf"/>
</dbReference>
<dbReference type="Gene3D" id="1.20.1280.50">
    <property type="match status" value="1"/>
</dbReference>
<proteinExistence type="predicted"/>
<gene>
    <name evidence="1" type="ORF">EDD18DRAFT_1152722</name>
</gene>
<accession>A0AA39URJ5</accession>
<dbReference type="PANTHER" id="PTHR38926">
    <property type="entry name" value="F-BOX DOMAIN CONTAINING PROTEIN, EXPRESSED"/>
    <property type="match status" value="1"/>
</dbReference>
<protein>
    <recommendedName>
        <fullName evidence="3">F-box domain-containing protein</fullName>
    </recommendedName>
</protein>
<organism evidence="1 2">
    <name type="scientific">Armillaria luteobubalina</name>
    <dbReference type="NCBI Taxonomy" id="153913"/>
    <lineage>
        <taxon>Eukaryota</taxon>
        <taxon>Fungi</taxon>
        <taxon>Dikarya</taxon>
        <taxon>Basidiomycota</taxon>
        <taxon>Agaricomycotina</taxon>
        <taxon>Agaricomycetes</taxon>
        <taxon>Agaricomycetidae</taxon>
        <taxon>Agaricales</taxon>
        <taxon>Marasmiineae</taxon>
        <taxon>Physalacriaceae</taxon>
        <taxon>Armillaria</taxon>
    </lineage>
</organism>